<sequence length="285" mass="32970">MNSIHAEGELESLLKNNLDETAFQWLTSKIDSVISSESARDLYLTYSLLANKVGQGTKLELDLKDDKLRSYLEWQKADALQMARIYLLIKVLKAKPDYFEPKVANLIQVADTGELVTFLKFLILLPNAERYKHTAVEALRTNIATVFEAISMNNPYPAAYFNDQQWNQMYLKAAFMQFDLSQILDVDKRANKDLARIISDYAHERWAASRDIDPLFWRPVSQFIDPYLLDDMKKLLESDKVEENKVGALCCYNSSNREAKELVKNYTQLYDQVRDGEITWDNVIN</sequence>
<dbReference type="OrthoDB" id="325673at2"/>
<dbReference type="NCBIfam" id="NF035938">
    <property type="entry name" value="EboA_domain"/>
    <property type="match status" value="1"/>
</dbReference>
<dbReference type="InterPro" id="IPR047715">
    <property type="entry name" value="EboA_dom"/>
</dbReference>
<reference evidence="2" key="1">
    <citation type="submission" date="2016-11" db="EMBL/GenBank/DDBJ databases">
        <authorList>
            <person name="Varghese N."/>
            <person name="Submissions S."/>
        </authorList>
    </citation>
    <scope>NUCLEOTIDE SEQUENCE [LARGE SCALE GENOMIC DNA]</scope>
    <source>
        <strain evidence="2">DSM 19858</strain>
    </source>
</reference>
<protein>
    <submittedName>
        <fullName evidence="1">Uncharacterized protein</fullName>
    </submittedName>
</protein>
<evidence type="ECO:0000313" key="1">
    <source>
        <dbReference type="EMBL" id="SHJ12721.1"/>
    </source>
</evidence>
<gene>
    <name evidence="1" type="ORF">SAMN04488513_102921</name>
</gene>
<dbReference type="AlphaFoldDB" id="A0A1M6GS00"/>
<dbReference type="Proteomes" id="UP000184543">
    <property type="component" value="Unassembled WGS sequence"/>
</dbReference>
<proteinExistence type="predicted"/>
<name>A0A1M6GS00_9FLAO</name>
<accession>A0A1M6GS00</accession>
<evidence type="ECO:0000313" key="2">
    <source>
        <dbReference type="Proteomes" id="UP000184543"/>
    </source>
</evidence>
<dbReference type="STRING" id="192903.SAMN04488513_102921"/>
<dbReference type="RefSeq" id="WP_072992479.1">
    <property type="nucleotide sequence ID" value="NZ_FQYU01000002.1"/>
</dbReference>
<dbReference type="EMBL" id="FQYU01000002">
    <property type="protein sequence ID" value="SHJ12721.1"/>
    <property type="molecule type" value="Genomic_DNA"/>
</dbReference>
<keyword evidence="2" id="KW-1185">Reference proteome</keyword>
<organism evidence="1 2">
    <name type="scientific">Pseudozobellia thermophila</name>
    <dbReference type="NCBI Taxonomy" id="192903"/>
    <lineage>
        <taxon>Bacteria</taxon>
        <taxon>Pseudomonadati</taxon>
        <taxon>Bacteroidota</taxon>
        <taxon>Flavobacteriia</taxon>
        <taxon>Flavobacteriales</taxon>
        <taxon>Flavobacteriaceae</taxon>
        <taxon>Pseudozobellia</taxon>
    </lineage>
</organism>